<dbReference type="EMBL" id="CAPB01000001">
    <property type="protein sequence ID" value="CCO91991.1"/>
    <property type="molecule type" value="Genomic_DNA"/>
</dbReference>
<comment type="caution">
    <text evidence="1">The sequence shown here is derived from an EMBL/GenBank/DDBJ whole genome shotgun (WGS) entry which is preliminary data.</text>
</comment>
<dbReference type="RefSeq" id="WP_004154719.1">
    <property type="nucleotide sequence ID" value="NZ_BAYW01000001.1"/>
</dbReference>
<dbReference type="Gene3D" id="3.30.160.280">
    <property type="match status" value="13"/>
</dbReference>
<organism evidence="1 2">
    <name type="scientific">Erwinia amylovora NBRC 12687 = CFBP 1232</name>
    <dbReference type="NCBI Taxonomy" id="1219359"/>
    <lineage>
        <taxon>Bacteria</taxon>
        <taxon>Pseudomonadati</taxon>
        <taxon>Pseudomonadota</taxon>
        <taxon>Gammaproteobacteria</taxon>
        <taxon>Enterobacterales</taxon>
        <taxon>Erwiniaceae</taxon>
        <taxon>Erwinia</taxon>
    </lineage>
</organism>
<proteinExistence type="predicted"/>
<reference evidence="1 2" key="2">
    <citation type="submission" date="2013-04" db="EMBL/GenBank/DDBJ databases">
        <title>Comparative genomics of 12 strains of Erwinia amylovora identifies a pan-genome with a large conserved core and provides insights into host specificity.</title>
        <authorList>
            <person name="Mann R.A."/>
            <person name="Smits T.H.M."/>
            <person name="Buehlmann A."/>
            <person name="Blom J."/>
            <person name="Goesmann A."/>
            <person name="Frey J.E."/>
            <person name="Plummer K.M."/>
            <person name="Beer S.V."/>
            <person name="Luck J."/>
            <person name="Duffy B."/>
            <person name="Rodoni B."/>
        </authorList>
    </citation>
    <scope>NUCLEOTIDE SEQUENCE [LARGE SCALE GENOMIC DNA]</scope>
    <source>
        <strain evidence="2">CFBP 1232</strain>
    </source>
</reference>
<evidence type="ECO:0000313" key="1">
    <source>
        <dbReference type="EMBL" id="CCO91991.1"/>
    </source>
</evidence>
<accession>A0A831ENI5</accession>
<name>A0A831ENI5_ERWAM</name>
<evidence type="ECO:0000313" key="2">
    <source>
        <dbReference type="Proteomes" id="UP000013111"/>
    </source>
</evidence>
<protein>
    <submittedName>
        <fullName evidence="1">Toxin A</fullName>
    </submittedName>
</protein>
<reference evidence="1 2" key="1">
    <citation type="submission" date="2012-11" db="EMBL/GenBank/DDBJ databases">
        <authorList>
            <person name="Linke B."/>
        </authorList>
    </citation>
    <scope>NUCLEOTIDE SEQUENCE [LARGE SCALE GENOMIC DNA]</scope>
    <source>
        <strain evidence="2">CFBP 1232</strain>
    </source>
</reference>
<dbReference type="Proteomes" id="UP000013111">
    <property type="component" value="Unassembled WGS sequence"/>
</dbReference>
<sequence>MPKIPVENTTTTSSPFLPAPRVCYPFSCAHKATYPLTDRVVSVEKSEEPLSDQSSRSSGKTSVNRLLTALKGGLTGNGDHPAAEDTEQAEVLSEGKALYLEAEALRINQNRKEMPQLLPVSLKGKTGLAMGAAILLGDAGLNVRRFNPYGQPDTRPLDSTNAGSVSSTVAHLTAPITSFQNLTQSGNDAEKVRKHARRHQPKSRPFTTVLPDTEIIQKVPLDFLCAKERETLSFSDVLRNIAETLNSPLKKLAEESHIVHTYNSLKKGCPKESDKIYLADIMHYIDVVANKVMSLFPEFVPIMVLQNIIPPVLKSIADRADGKKMNADLIMEMNNQLLTLPMLFASSLDLHGRNMLSERKKERIADIIPEKIEVKKGDIYVSISGGEFKLMRDEKGVCIYDIDQKSLQLRKKHIHYLRSNKRWIVGRNSKIMQPETGDIETSLVRGQRLINFARNESKRTDSRHSSVKFVTEILAKAGLIKRGKLGSLQSSLAHSAYNYNYIKDPIHITNENQLLRIKQGQVVIFTDTKNNAINVQHIMLATGNGIFAGINNERISSEFGSRSTIITAEQLGGFKNKLLKSSEGKEFNVYAGFLKEAQTAFSTNYKQAVLELEEKIVKADSAHAIASVLLKTGDVSPEFLSVLRGSAGNKNQLSKFIKGGKGWLSIEEIAEKILPGEMIYLTNRPGSNYDKGTFALRLSDDEFFIPKLFEPALESSGTSTIYKLHALKENIIGRNLRAKAVEFNLAGTRTEALLGKDARFYAIDNVLHIRAHGLPMTVNYMSPFEIVSIIKGLSKIKAIDLNKIGTIVLESCFGATGFPSTGKFISAAMNKRVIAYRGKYRTGDGSEAGNRVIYNPTPLNDLENIVADATERNIDFIRKLRGVFTYFENTEREPFPSTSLRSKRDDSYFSLLLMDIGRLVLGKKDIKTFINDNAEFFYSAQGEMKWLHKKVLLHVPRNSYEFFEQCMEVIFSSPEATKYLDYYISMTPLDNFDEDISLLQKKTELKDKQEVARIIVNSITAELSDLANSMGITNVNKYIDAKKWNDSGFPGEVYWDDKKKRFFVLLQEGIPANHHWNYPDDALDNDHWLYAGRHPGTMEQPKDWYEYGKAGCIYYDEDYGYLMLKTDGRPSDYLWYFPKNGESGIHWRFITSKAGTFRSPLAWSEEGISGNVYYSGENEAFYLIKKTGNPSDHDWYFPPIYSDNENWSYAGKNQGNLDSPKKWHEYGQVGSIYYEGEYGYMMLKTDGRPSDNSWYFPSHGQSNMRWQSIGFEIGSFESPKLPDNEGVSGEIYYSVEDKTYYVLRKDGKPSSHGWHFPSGDMDDGNWIYAGKKRGTFNSPKRWHDYGNAGSLYYEEGYGYLKLKTRGRPSDHSWYFPYSGESDHHWTYISYEEGSFETPKGWDDKGKQGEVYYSEENKAYYIFREKGKPSDHYWYFPEGKNDNEIWLYAGENKGTLDSPKKWNEYGIAGSVYYDSHYGYSILRTEGRPPDNDWNYPSQGVSNLHWKFISYELGTFDAPKKWSEVGTKGEVYYSELNHYYYVLQRTGQPSSHGWHFPSVDNANWICAGSHSGTLASPKVWNEYGKIGSVYYDAGCGLITLKREGRPSDKNWFYPKEGKSNTYWKFISWEAGTFEAPKPQKAEGVAGEVYYSDTTELFYLLKSAGNPVTNGWHFPYGKADNINWIYAGEHKGTLDSPKLWSEYGKSGSIYYKAGYGYLILKTEGIPAKNKWYFPKNAVSDDHWKFVSYKAGSFTDPKRMSSEGMAGDVYYSDEDENYYILRKSGNPATNGWYFSFGDDTNWFCAGKNKGILDSTKSWNEYGKPGSLYYDSHHGFLILKTEGRPSDHNWFFPNDAESNAHWEFISYLAGSFLAPKQLTDKGVAGEVYYSHQLECFFILKKNGRPSTEHWFFPSGRITNMHWLYAGEKKGTLDSPKSWHEYGKAGLIYYKADYGYLMLKTEGNPAENKWYFPLPGESNSHWILIKR</sequence>
<gene>
    <name evidence="1" type="ORF">BN437_0010</name>
</gene>